<dbReference type="PROSITE" id="PS50084">
    <property type="entry name" value="KH_TYPE_1"/>
    <property type="match status" value="1"/>
</dbReference>
<comment type="caution">
    <text evidence="9">The sequence shown here is derived from an EMBL/GenBank/DDBJ whole genome shotgun (WGS) entry which is preliminary data.</text>
</comment>
<evidence type="ECO:0000256" key="4">
    <source>
        <dbReference type="ARBA" id="ARBA00022884"/>
    </source>
</evidence>
<organism evidence="9 10">
    <name type="scientific">Collinsella stercoris DSM 13279</name>
    <dbReference type="NCBI Taxonomy" id="445975"/>
    <lineage>
        <taxon>Bacteria</taxon>
        <taxon>Bacillati</taxon>
        <taxon>Actinomycetota</taxon>
        <taxon>Coriobacteriia</taxon>
        <taxon>Coriobacteriales</taxon>
        <taxon>Coriobacteriaceae</taxon>
        <taxon>Collinsella</taxon>
    </lineage>
</organism>
<feature type="domain" description="K Homology" evidence="8">
    <location>
        <begin position="309"/>
        <end position="375"/>
    </location>
</feature>
<dbReference type="SUPFAM" id="SSF54814">
    <property type="entry name" value="Prokaryotic type KH domain (KH-domain type II)"/>
    <property type="match status" value="2"/>
</dbReference>
<dbReference type="GeneID" id="98003534"/>
<dbReference type="SUPFAM" id="SSF69705">
    <property type="entry name" value="Transcription factor NusA, N-terminal domain"/>
    <property type="match status" value="1"/>
</dbReference>
<dbReference type="GO" id="GO:0003700">
    <property type="term" value="F:DNA-binding transcription factor activity"/>
    <property type="evidence" value="ECO:0007669"/>
    <property type="project" value="InterPro"/>
</dbReference>
<dbReference type="Gene3D" id="2.40.50.140">
    <property type="entry name" value="Nucleic acid-binding proteins"/>
    <property type="match status" value="1"/>
</dbReference>
<gene>
    <name evidence="7 9" type="primary">nusA</name>
    <name evidence="9" type="ORF">COLSTE_01863</name>
</gene>
<dbReference type="InterPro" id="IPR004087">
    <property type="entry name" value="KH_dom"/>
</dbReference>
<sequence length="427" mass="47503">MADADMTMMEALMLLCQEKHIDQLYLLDRLEAALAETYAKVLKLDWGAKVTIDRASGKIYVYRLEPIDDSMDEEGNFTEYEEIDVTPKDVSRLAAQTAKAEINAIVRNAAREQIYEEFSGRVGDLINGTVLQSTPDFTIVKIRDGVEAELPHFDQRRYPDERNERPNGERYLHNQHLKAVIVDVRDPNSTLPPVRGEHSRPPIVISRTHAELMRRLFEQEVPEVYEGTVELKSIAREPGMRSKVAVHSLDDRLDPVGACVGPKGSRVRAVVGELRGERVDVILWDEDPAVYVANALSPAKVTRVLIDPEKNYAGVIVPDDQLSLAIGKEGQNARLAARLTGWHIDIKSETLAADILKNVPLAPEPAVEDLLDEDTADFEPERCAHVGEDGTRCRNQARPGSRFCGVHDVDAFDGADSDAIANAEDLI</sequence>
<dbReference type="Proteomes" id="UP000003560">
    <property type="component" value="Unassembled WGS sequence"/>
</dbReference>
<dbReference type="RefSeq" id="WP_006721496.1">
    <property type="nucleotide sequence ID" value="NZ_CP085935.1"/>
</dbReference>
<dbReference type="Pfam" id="PF26594">
    <property type="entry name" value="KH_NusA_2nd"/>
    <property type="match status" value="1"/>
</dbReference>
<dbReference type="GO" id="GO:0005829">
    <property type="term" value="C:cytosol"/>
    <property type="evidence" value="ECO:0007669"/>
    <property type="project" value="TreeGrafter"/>
</dbReference>
<evidence type="ECO:0000313" key="10">
    <source>
        <dbReference type="Proteomes" id="UP000003560"/>
    </source>
</evidence>
<accession>B6GCN9</accession>
<dbReference type="SUPFAM" id="SSF50249">
    <property type="entry name" value="Nucleic acid-binding proteins"/>
    <property type="match status" value="1"/>
</dbReference>
<proteinExistence type="inferred from homology"/>
<dbReference type="FunFam" id="3.30.300.20:FF:000002">
    <property type="entry name" value="Transcription termination/antitermination protein NusA"/>
    <property type="match status" value="1"/>
</dbReference>
<dbReference type="InterPro" id="IPR058582">
    <property type="entry name" value="KH_NusA_2nd"/>
</dbReference>
<comment type="similarity">
    <text evidence="7">Belongs to the NusA family.</text>
</comment>
<dbReference type="GO" id="GO:0003723">
    <property type="term" value="F:RNA binding"/>
    <property type="evidence" value="ECO:0007669"/>
    <property type="project" value="UniProtKB-UniRule"/>
</dbReference>
<evidence type="ECO:0000313" key="9">
    <source>
        <dbReference type="EMBL" id="EEA89942.1"/>
    </source>
</evidence>
<dbReference type="OrthoDB" id="9807233at2"/>
<dbReference type="InterPro" id="IPR025249">
    <property type="entry name" value="TF_NusA_KH_1st"/>
</dbReference>
<dbReference type="InterPro" id="IPR030842">
    <property type="entry name" value="TF_NusA_bacterial"/>
</dbReference>
<dbReference type="GO" id="GO:0031564">
    <property type="term" value="P:transcription antitermination"/>
    <property type="evidence" value="ECO:0007669"/>
    <property type="project" value="UniProtKB-UniRule"/>
</dbReference>
<reference evidence="9 10" key="2">
    <citation type="submission" date="2008-10" db="EMBL/GenBank/DDBJ databases">
        <authorList>
            <person name="Fulton L."/>
            <person name="Clifton S."/>
            <person name="Fulton B."/>
            <person name="Xu J."/>
            <person name="Minx P."/>
            <person name="Pepin K.H."/>
            <person name="Johnson M."/>
            <person name="Thiruvilangam P."/>
            <person name="Bhonagiri V."/>
            <person name="Nash W.E."/>
            <person name="Mardis E.R."/>
            <person name="Wilson R.K."/>
        </authorList>
    </citation>
    <scope>NUCLEOTIDE SEQUENCE [LARGE SCALE GENOMIC DNA]</scope>
    <source>
        <strain evidence="9 10">DSM 13279</strain>
    </source>
</reference>
<evidence type="ECO:0000256" key="3">
    <source>
        <dbReference type="ARBA" id="ARBA00022814"/>
    </source>
</evidence>
<evidence type="ECO:0000256" key="2">
    <source>
        <dbReference type="ARBA" id="ARBA00022490"/>
    </source>
</evidence>
<dbReference type="CDD" id="cd22529">
    <property type="entry name" value="KH-II_NusA_rpt2"/>
    <property type="match status" value="1"/>
</dbReference>
<dbReference type="GO" id="GO:0006353">
    <property type="term" value="P:DNA-templated transcription termination"/>
    <property type="evidence" value="ECO:0007669"/>
    <property type="project" value="UniProtKB-UniRule"/>
</dbReference>
<dbReference type="InterPro" id="IPR015946">
    <property type="entry name" value="KH_dom-like_a/b"/>
</dbReference>
<evidence type="ECO:0000259" key="8">
    <source>
        <dbReference type="SMART" id="SM00322"/>
    </source>
</evidence>
<dbReference type="InterPro" id="IPR036555">
    <property type="entry name" value="NusA_N_sf"/>
</dbReference>
<reference evidence="9 10" key="1">
    <citation type="submission" date="2008-10" db="EMBL/GenBank/DDBJ databases">
        <title>Draft genome sequence of Collinsella stercoris (DSM 13279).</title>
        <authorList>
            <person name="Sudarsanam P."/>
            <person name="Ley R."/>
            <person name="Guruge J."/>
            <person name="Turnbaugh P.J."/>
            <person name="Mahowald M."/>
            <person name="Liep D."/>
            <person name="Gordon J."/>
        </authorList>
    </citation>
    <scope>NUCLEOTIDE SEQUENCE [LARGE SCALE GENOMIC DNA]</scope>
    <source>
        <strain evidence="9 10">DSM 13279</strain>
    </source>
</reference>
<dbReference type="AlphaFoldDB" id="B6GCN9"/>
<dbReference type="SMART" id="SM00322">
    <property type="entry name" value="KH"/>
    <property type="match status" value="2"/>
</dbReference>
<dbReference type="HOGENOM" id="CLU_029242_2_6_11"/>
<keyword evidence="3 7" id="KW-0889">Transcription antitermination</keyword>
<dbReference type="PANTHER" id="PTHR22648:SF0">
    <property type="entry name" value="TRANSCRIPTION TERMINATION_ANTITERMINATION PROTEIN NUSA"/>
    <property type="match status" value="1"/>
</dbReference>
<protein>
    <recommendedName>
        <fullName evidence="7">Transcription termination/antitermination protein NusA</fullName>
    </recommendedName>
</protein>
<dbReference type="NCBIfam" id="TIGR01953">
    <property type="entry name" value="NusA"/>
    <property type="match status" value="1"/>
</dbReference>
<keyword evidence="10" id="KW-1185">Reference proteome</keyword>
<evidence type="ECO:0000256" key="1">
    <source>
        <dbReference type="ARBA" id="ARBA00022472"/>
    </source>
</evidence>
<dbReference type="Pfam" id="PF13184">
    <property type="entry name" value="KH_NusA_1st"/>
    <property type="match status" value="1"/>
</dbReference>
<dbReference type="InterPro" id="IPR012340">
    <property type="entry name" value="NA-bd_OB-fold"/>
</dbReference>
<dbReference type="eggNOG" id="COG0195">
    <property type="taxonomic scope" value="Bacteria"/>
</dbReference>
<dbReference type="Pfam" id="PF08529">
    <property type="entry name" value="NusA_N"/>
    <property type="match status" value="1"/>
</dbReference>
<dbReference type="PANTHER" id="PTHR22648">
    <property type="entry name" value="TRANSCRIPTION TERMINATION FACTOR NUSA"/>
    <property type="match status" value="1"/>
</dbReference>
<feature type="domain" description="K Homology" evidence="8">
    <location>
        <begin position="238"/>
        <end position="301"/>
    </location>
</feature>
<comment type="subcellular location">
    <subcellularLocation>
        <location evidence="7">Cytoplasm</location>
    </subcellularLocation>
</comment>
<dbReference type="InterPro" id="IPR013735">
    <property type="entry name" value="TF_NusA_N"/>
</dbReference>
<keyword evidence="6 7" id="KW-0804">Transcription</keyword>
<dbReference type="STRING" id="445975.COLSTE_01863"/>
<evidence type="ECO:0000256" key="6">
    <source>
        <dbReference type="ARBA" id="ARBA00023163"/>
    </source>
</evidence>
<dbReference type="FunFam" id="3.30.300.20:FF:000005">
    <property type="entry name" value="Transcription termination/antitermination protein NusA"/>
    <property type="match status" value="1"/>
</dbReference>
<keyword evidence="1 7" id="KW-0806">Transcription termination</keyword>
<evidence type="ECO:0000256" key="7">
    <source>
        <dbReference type="HAMAP-Rule" id="MF_00945"/>
    </source>
</evidence>
<dbReference type="Gene3D" id="3.30.300.20">
    <property type="match status" value="2"/>
</dbReference>
<dbReference type="HAMAP" id="MF_00945_B">
    <property type="entry name" value="NusA_B"/>
    <property type="match status" value="1"/>
</dbReference>
<dbReference type="CDD" id="cd02134">
    <property type="entry name" value="KH-II_NusA_rpt1"/>
    <property type="match status" value="1"/>
</dbReference>
<comment type="subunit">
    <text evidence="7">Monomer. Binds directly to the core enzyme of the DNA-dependent RNA polymerase and to nascent RNA.</text>
</comment>
<keyword evidence="4 7" id="KW-0694">RNA-binding</keyword>
<dbReference type="Gene3D" id="3.30.1480.10">
    <property type="entry name" value="NusA, N-terminal domain"/>
    <property type="match status" value="1"/>
</dbReference>
<keyword evidence="2 7" id="KW-0963">Cytoplasm</keyword>
<dbReference type="InterPro" id="IPR010213">
    <property type="entry name" value="TF_NusA"/>
</dbReference>
<dbReference type="InterPro" id="IPR009019">
    <property type="entry name" value="KH_sf_prok-type"/>
</dbReference>
<evidence type="ECO:0000256" key="5">
    <source>
        <dbReference type="ARBA" id="ARBA00023015"/>
    </source>
</evidence>
<dbReference type="EMBL" id="ABXJ01000109">
    <property type="protein sequence ID" value="EEA89942.1"/>
    <property type="molecule type" value="Genomic_DNA"/>
</dbReference>
<name>B6GCN9_9ACTN</name>
<comment type="function">
    <text evidence="7">Participates in both transcription termination and antitermination.</text>
</comment>
<keyword evidence="5 7" id="KW-0805">Transcription regulation</keyword>